<dbReference type="AlphaFoldDB" id="A1CX42"/>
<accession>A1CX42</accession>
<dbReference type="VEuPathDB" id="FungiDB:NFIA_106830"/>
<evidence type="ECO:0000256" key="1">
    <source>
        <dbReference type="SAM" id="Phobius"/>
    </source>
</evidence>
<evidence type="ECO:0000313" key="2">
    <source>
        <dbReference type="EMBL" id="EAW25194.1"/>
    </source>
</evidence>
<dbReference type="eggNOG" id="ENOG502S8WA">
    <property type="taxonomic scope" value="Eukaryota"/>
</dbReference>
<keyword evidence="1" id="KW-0472">Membrane</keyword>
<dbReference type="STRING" id="331117.A1CX42"/>
<feature type="transmembrane region" description="Helical" evidence="1">
    <location>
        <begin position="88"/>
        <end position="108"/>
    </location>
</feature>
<dbReference type="RefSeq" id="XP_001267091.1">
    <property type="nucleotide sequence ID" value="XM_001267090.1"/>
</dbReference>
<dbReference type="EMBL" id="DS027685">
    <property type="protein sequence ID" value="EAW25194.1"/>
    <property type="molecule type" value="Genomic_DNA"/>
</dbReference>
<dbReference type="KEGG" id="nfi:NFIA_106830"/>
<keyword evidence="3" id="KW-1185">Reference proteome</keyword>
<dbReference type="HOGENOM" id="CLU_783239_0_0_1"/>
<evidence type="ECO:0000313" key="3">
    <source>
        <dbReference type="Proteomes" id="UP000006702"/>
    </source>
</evidence>
<proteinExistence type="predicted"/>
<gene>
    <name evidence="2" type="ORF">NFIA_106830</name>
</gene>
<dbReference type="OMA" id="NGHQNIP"/>
<name>A1CX42_NEOFI</name>
<feature type="transmembrane region" description="Helical" evidence="1">
    <location>
        <begin position="114"/>
        <end position="135"/>
    </location>
</feature>
<protein>
    <submittedName>
        <fullName evidence="2">Uncharacterized protein</fullName>
    </submittedName>
</protein>
<dbReference type="OrthoDB" id="4479484at2759"/>
<feature type="transmembrane region" description="Helical" evidence="1">
    <location>
        <begin position="205"/>
        <end position="233"/>
    </location>
</feature>
<keyword evidence="1" id="KW-0812">Transmembrane</keyword>
<feature type="transmembrane region" description="Helical" evidence="1">
    <location>
        <begin position="253"/>
        <end position="270"/>
    </location>
</feature>
<dbReference type="Proteomes" id="UP000006702">
    <property type="component" value="Unassembled WGS sequence"/>
</dbReference>
<reference evidence="3" key="1">
    <citation type="journal article" date="2008" name="PLoS Genet.">
        <title>Genomic islands in the pathogenic filamentous fungus Aspergillus fumigatus.</title>
        <authorList>
            <person name="Fedorova N.D."/>
            <person name="Khaldi N."/>
            <person name="Joardar V.S."/>
            <person name="Maiti R."/>
            <person name="Amedeo P."/>
            <person name="Anderson M.J."/>
            <person name="Crabtree J."/>
            <person name="Silva J.C."/>
            <person name="Badger J.H."/>
            <person name="Albarraq A."/>
            <person name="Angiuoli S."/>
            <person name="Bussey H."/>
            <person name="Bowyer P."/>
            <person name="Cotty P.J."/>
            <person name="Dyer P.S."/>
            <person name="Egan A."/>
            <person name="Galens K."/>
            <person name="Fraser-Liggett C.M."/>
            <person name="Haas B.J."/>
            <person name="Inman J.M."/>
            <person name="Kent R."/>
            <person name="Lemieux S."/>
            <person name="Malavazi I."/>
            <person name="Orvis J."/>
            <person name="Roemer T."/>
            <person name="Ronning C.M."/>
            <person name="Sundaram J.P."/>
            <person name="Sutton G."/>
            <person name="Turner G."/>
            <person name="Venter J.C."/>
            <person name="White O.R."/>
            <person name="Whitty B.R."/>
            <person name="Youngman P."/>
            <person name="Wolfe K.H."/>
            <person name="Goldman G.H."/>
            <person name="Wortman J.R."/>
            <person name="Jiang B."/>
            <person name="Denning D.W."/>
            <person name="Nierman W.C."/>
        </authorList>
    </citation>
    <scope>NUCLEOTIDE SEQUENCE [LARGE SCALE GENOMIC DNA]</scope>
    <source>
        <strain evidence="3">ATCC 1020 / DSM 3700 / CBS 544.65 / FGSC A1164 / JCM 1740 / NRRL 181 / WB 181</strain>
    </source>
</reference>
<keyword evidence="1" id="KW-1133">Transmembrane helix</keyword>
<sequence>MDPISAVGSIISVLSFAGSFFNARRVFRGSGPVLLDSSQLTKWEPPLLVKLFAPQLVPQLKSLYEVVLSGSNDVLDCFRSSYCFDCNMVAVAGAIIAQIAMTSLTLPFLSQTHWVSRAFFITSVVSGCLAVYFAVMTQKTVAMLYTARETRAWLAGPLPDEILRAVHQSESMLDRNPSTELEQVFTEPEQVENVRRMLTTRNPSVYAVLVMGIPAFMLNLSLGTLLVGLGVYLGFIWTRHLDTQSGPNDSRNVFVFYIVGIFTMIATYFIPNALKDRETEQQGVRKRILQKLEKVENGHQNIPGLDRQEVLNEHNQRLTHALEASVRSQEALLNTVQDLLRHLDMSNNQQNERN</sequence>
<dbReference type="GeneID" id="4593478"/>
<organism evidence="2 3">
    <name type="scientific">Neosartorya fischeri (strain ATCC 1020 / DSM 3700 / CBS 544.65 / FGSC A1164 / JCM 1740 / NRRL 181 / WB 181)</name>
    <name type="common">Aspergillus fischerianus</name>
    <dbReference type="NCBI Taxonomy" id="331117"/>
    <lineage>
        <taxon>Eukaryota</taxon>
        <taxon>Fungi</taxon>
        <taxon>Dikarya</taxon>
        <taxon>Ascomycota</taxon>
        <taxon>Pezizomycotina</taxon>
        <taxon>Eurotiomycetes</taxon>
        <taxon>Eurotiomycetidae</taxon>
        <taxon>Eurotiales</taxon>
        <taxon>Aspergillaceae</taxon>
        <taxon>Aspergillus</taxon>
        <taxon>Aspergillus subgen. Fumigati</taxon>
    </lineage>
</organism>
<feature type="transmembrane region" description="Helical" evidence="1">
    <location>
        <begin position="6"/>
        <end position="23"/>
    </location>
</feature>